<keyword evidence="3" id="KW-1185">Reference proteome</keyword>
<evidence type="ECO:0000313" key="2">
    <source>
        <dbReference type="EMBL" id="GDY44755.1"/>
    </source>
</evidence>
<comment type="caution">
    <text evidence="2">The sequence shown here is derived from an EMBL/GenBank/DDBJ whole genome shotgun (WGS) entry which is preliminary data.</text>
</comment>
<dbReference type="EMBL" id="BJHV01000001">
    <property type="protein sequence ID" value="GDY44755.1"/>
    <property type="molecule type" value="Genomic_DNA"/>
</dbReference>
<dbReference type="AlphaFoldDB" id="A0A4D4K757"/>
<proteinExistence type="predicted"/>
<evidence type="ECO:0000256" key="1">
    <source>
        <dbReference type="SAM" id="MobiDB-lite"/>
    </source>
</evidence>
<evidence type="ECO:0000313" key="3">
    <source>
        <dbReference type="Proteomes" id="UP000299290"/>
    </source>
</evidence>
<gene>
    <name evidence="2" type="ORF">SANT12839_056370</name>
</gene>
<organism evidence="2 3">
    <name type="scientific">Streptomyces antimycoticus</name>
    <dbReference type="NCBI Taxonomy" id="68175"/>
    <lineage>
        <taxon>Bacteria</taxon>
        <taxon>Bacillati</taxon>
        <taxon>Actinomycetota</taxon>
        <taxon>Actinomycetes</taxon>
        <taxon>Kitasatosporales</taxon>
        <taxon>Streptomycetaceae</taxon>
        <taxon>Streptomyces</taxon>
        <taxon>Streptomyces violaceusniger group</taxon>
    </lineage>
</organism>
<feature type="compositionally biased region" description="Basic and acidic residues" evidence="1">
    <location>
        <begin position="126"/>
        <end position="135"/>
    </location>
</feature>
<accession>A0A4D4K757</accession>
<reference evidence="2 3" key="1">
    <citation type="journal article" date="2020" name="Int. J. Syst. Evol. Microbiol.">
        <title>Reclassification of Streptomyces castelarensis and Streptomyces sporoclivatus as later heterotypic synonyms of Streptomyces antimycoticus.</title>
        <authorList>
            <person name="Komaki H."/>
            <person name="Tamura T."/>
        </authorList>
    </citation>
    <scope>NUCLEOTIDE SEQUENCE [LARGE SCALE GENOMIC DNA]</scope>
    <source>
        <strain evidence="2 3">NBRC 12839</strain>
    </source>
</reference>
<feature type="region of interest" description="Disordered" evidence="1">
    <location>
        <begin position="110"/>
        <end position="135"/>
    </location>
</feature>
<dbReference type="Proteomes" id="UP000299290">
    <property type="component" value="Unassembled WGS sequence"/>
</dbReference>
<sequence length="135" mass="14287">MRAVRQRGQGVGEPGAQPVPKVLLIVREGEIHRRPTSLSDGASDKAGIRRLVRTPWTDKARALTLPLLSDGSSVMVQAGSARGPAPGLPGYRATGLPGYRATGLPGYRATGLPGYRATITRSPRTVPEEFHGRPG</sequence>
<protein>
    <submittedName>
        <fullName evidence="2">Uncharacterized protein</fullName>
    </submittedName>
</protein>
<name>A0A4D4K757_9ACTN</name>